<dbReference type="AlphaFoldDB" id="A0A5N5T8C5"/>
<protein>
    <submittedName>
        <fullName evidence="2">Uncharacterized protein</fullName>
    </submittedName>
</protein>
<keyword evidence="1" id="KW-1133">Transmembrane helix</keyword>
<keyword evidence="3" id="KW-1185">Reference proteome</keyword>
<organism evidence="2 3">
    <name type="scientific">Armadillidium nasatum</name>
    <dbReference type="NCBI Taxonomy" id="96803"/>
    <lineage>
        <taxon>Eukaryota</taxon>
        <taxon>Metazoa</taxon>
        <taxon>Ecdysozoa</taxon>
        <taxon>Arthropoda</taxon>
        <taxon>Crustacea</taxon>
        <taxon>Multicrustacea</taxon>
        <taxon>Malacostraca</taxon>
        <taxon>Eumalacostraca</taxon>
        <taxon>Peracarida</taxon>
        <taxon>Isopoda</taxon>
        <taxon>Oniscidea</taxon>
        <taxon>Crinocheta</taxon>
        <taxon>Armadillidiidae</taxon>
        <taxon>Armadillidium</taxon>
    </lineage>
</organism>
<evidence type="ECO:0000256" key="1">
    <source>
        <dbReference type="SAM" id="Phobius"/>
    </source>
</evidence>
<sequence>MAEDLNFLQLFFFQIFLVGFIFFLYLGIDDDKTGYKGVSLSILLSVAVSISFLALNPEPEYIGMIPVEILILLITITAYNFISIETVSKFNLDKEVKLANYDQPNETTRILEMYQNLTMKKGIPTFNDIKDLINHEEDFKSLIAFLNYSGDFSKLTDAPFNNPSEAIKPPTPSIHYFLFLILVFLSEIPVIFQMLTVVAVFCRVIFHLKIKIALLERESYQTSAEGLPDADSYLSDVFDSESGLLIPASPINDI</sequence>
<reference evidence="2 3" key="1">
    <citation type="journal article" date="2019" name="PLoS Biol.">
        <title>Sex chromosomes control vertical transmission of feminizing Wolbachia symbionts in an isopod.</title>
        <authorList>
            <person name="Becking T."/>
            <person name="Chebbi M.A."/>
            <person name="Giraud I."/>
            <person name="Moumen B."/>
            <person name="Laverre T."/>
            <person name="Caubet Y."/>
            <person name="Peccoud J."/>
            <person name="Gilbert C."/>
            <person name="Cordaux R."/>
        </authorList>
    </citation>
    <scope>NUCLEOTIDE SEQUENCE [LARGE SCALE GENOMIC DNA]</scope>
    <source>
        <strain evidence="2">ANa2</strain>
        <tissue evidence="2">Whole body excluding digestive tract and cuticle</tissue>
    </source>
</reference>
<gene>
    <name evidence="2" type="ORF">Anas_13308</name>
</gene>
<evidence type="ECO:0000313" key="3">
    <source>
        <dbReference type="Proteomes" id="UP000326759"/>
    </source>
</evidence>
<feature type="transmembrane region" description="Helical" evidence="1">
    <location>
        <begin position="38"/>
        <end position="55"/>
    </location>
</feature>
<keyword evidence="1" id="KW-0472">Membrane</keyword>
<dbReference type="EMBL" id="SEYY01006574">
    <property type="protein sequence ID" value="KAB7502856.1"/>
    <property type="molecule type" value="Genomic_DNA"/>
</dbReference>
<feature type="transmembrane region" description="Helical" evidence="1">
    <location>
        <begin position="61"/>
        <end position="82"/>
    </location>
</feature>
<feature type="transmembrane region" description="Helical" evidence="1">
    <location>
        <begin position="176"/>
        <end position="201"/>
    </location>
</feature>
<keyword evidence="1" id="KW-0812">Transmembrane</keyword>
<dbReference type="Proteomes" id="UP000326759">
    <property type="component" value="Unassembled WGS sequence"/>
</dbReference>
<name>A0A5N5T8C5_9CRUS</name>
<accession>A0A5N5T8C5</accession>
<proteinExistence type="predicted"/>
<dbReference type="OrthoDB" id="10343308at2759"/>
<comment type="caution">
    <text evidence="2">The sequence shown here is derived from an EMBL/GenBank/DDBJ whole genome shotgun (WGS) entry which is preliminary data.</text>
</comment>
<evidence type="ECO:0000313" key="2">
    <source>
        <dbReference type="EMBL" id="KAB7502856.1"/>
    </source>
</evidence>
<feature type="transmembrane region" description="Helical" evidence="1">
    <location>
        <begin position="6"/>
        <end position="26"/>
    </location>
</feature>